<proteinExistence type="predicted"/>
<protein>
    <submittedName>
        <fullName evidence="1">Uncharacterized protein</fullName>
    </submittedName>
</protein>
<dbReference type="Proteomes" id="UP001556367">
    <property type="component" value="Unassembled WGS sequence"/>
</dbReference>
<dbReference type="EMBL" id="JASNQZ010000005">
    <property type="protein sequence ID" value="KAL0957533.1"/>
    <property type="molecule type" value="Genomic_DNA"/>
</dbReference>
<sequence>MPSLHTDLEAAKVAQCDVQHGAVLGGVDVLTGKHLVAEGLDISLFGEIEEGFEDLGCYQVLGEVKEKGG</sequence>
<accession>A0ABR3JQH9</accession>
<evidence type="ECO:0000313" key="2">
    <source>
        <dbReference type="Proteomes" id="UP001556367"/>
    </source>
</evidence>
<comment type="caution">
    <text evidence="1">The sequence shown here is derived from an EMBL/GenBank/DDBJ whole genome shotgun (WGS) entry which is preliminary data.</text>
</comment>
<reference evidence="2" key="1">
    <citation type="submission" date="2024-06" db="EMBL/GenBank/DDBJ databases">
        <title>Multi-omics analyses provide insights into the biosynthesis of the anticancer antibiotic pleurotin in Hohenbuehelia grisea.</title>
        <authorList>
            <person name="Weaver J.A."/>
            <person name="Alberti F."/>
        </authorList>
    </citation>
    <scope>NUCLEOTIDE SEQUENCE [LARGE SCALE GENOMIC DNA]</scope>
    <source>
        <strain evidence="2">T-177</strain>
    </source>
</reference>
<gene>
    <name evidence="1" type="ORF">HGRIS_001323</name>
</gene>
<name>A0ABR3JQH9_9AGAR</name>
<organism evidence="1 2">
    <name type="scientific">Hohenbuehelia grisea</name>
    <dbReference type="NCBI Taxonomy" id="104357"/>
    <lineage>
        <taxon>Eukaryota</taxon>
        <taxon>Fungi</taxon>
        <taxon>Dikarya</taxon>
        <taxon>Basidiomycota</taxon>
        <taxon>Agaricomycotina</taxon>
        <taxon>Agaricomycetes</taxon>
        <taxon>Agaricomycetidae</taxon>
        <taxon>Agaricales</taxon>
        <taxon>Pleurotineae</taxon>
        <taxon>Pleurotaceae</taxon>
        <taxon>Hohenbuehelia</taxon>
    </lineage>
</organism>
<evidence type="ECO:0000313" key="1">
    <source>
        <dbReference type="EMBL" id="KAL0957533.1"/>
    </source>
</evidence>
<keyword evidence="2" id="KW-1185">Reference proteome</keyword>